<organism evidence="2 3">
    <name type="scientific">Acinetobacter gandensis</name>
    <dbReference type="NCBI Taxonomy" id="1443941"/>
    <lineage>
        <taxon>Bacteria</taxon>
        <taxon>Pseudomonadati</taxon>
        <taxon>Pseudomonadota</taxon>
        <taxon>Gammaproteobacteria</taxon>
        <taxon>Moraxellales</taxon>
        <taxon>Moraxellaceae</taxon>
        <taxon>Acinetobacter</taxon>
    </lineage>
</organism>
<dbReference type="GO" id="GO:0016491">
    <property type="term" value="F:oxidoreductase activity"/>
    <property type="evidence" value="ECO:0007669"/>
    <property type="project" value="InterPro"/>
</dbReference>
<dbReference type="AlphaFoldDB" id="A0A1A7RA86"/>
<gene>
    <name evidence="2" type="ORF">A9J31_04295</name>
</gene>
<dbReference type="Proteomes" id="UP000185753">
    <property type="component" value="Unassembled WGS sequence"/>
</dbReference>
<sequence>MKIEFVFDIVYPMSYVAFQKLKQNSNEHTATRVELLPIQIVPAIPEQGLDVLKYLTEKYGSVAANRKLEMTKFAAYSEDIIVNIEHMKRMPNSQLAHQAILALDNTLDQYALTQALFHALFAHGKDIADVRILKDIIEGIGLDGTKVLRSIQHKEIADYQHELTKYVKSLGKHPIPYYIVDGVINDQTFSTQELRQMLLRAS</sequence>
<dbReference type="Pfam" id="PF01323">
    <property type="entry name" value="DSBA"/>
    <property type="match status" value="1"/>
</dbReference>
<dbReference type="EMBL" id="LZDS01000023">
    <property type="protein sequence ID" value="OBX28836.1"/>
    <property type="molecule type" value="Genomic_DNA"/>
</dbReference>
<dbReference type="STRING" id="1443941.A9J31_04295"/>
<dbReference type="Gene3D" id="3.40.30.10">
    <property type="entry name" value="Glutaredoxin"/>
    <property type="match status" value="1"/>
</dbReference>
<comment type="caution">
    <text evidence="2">The sequence shown here is derived from an EMBL/GenBank/DDBJ whole genome shotgun (WGS) entry which is preliminary data.</text>
</comment>
<evidence type="ECO:0000313" key="3">
    <source>
        <dbReference type="Proteomes" id="UP000185753"/>
    </source>
</evidence>
<evidence type="ECO:0000259" key="1">
    <source>
        <dbReference type="Pfam" id="PF01323"/>
    </source>
</evidence>
<proteinExistence type="predicted"/>
<protein>
    <submittedName>
        <fullName evidence="2">Disulfide bond formation protein DsbA</fullName>
    </submittedName>
</protein>
<reference evidence="3" key="1">
    <citation type="submission" date="2016-06" db="EMBL/GenBank/DDBJ databases">
        <authorList>
            <person name="Radolfova-Krizova L."/>
            <person name="Nemec A."/>
        </authorList>
    </citation>
    <scope>NUCLEOTIDE SEQUENCE [LARGE SCALE GENOMIC DNA]</scope>
    <source>
        <strain evidence="3">ANC 4275</strain>
    </source>
</reference>
<name>A0A1A7RA86_9GAMM</name>
<accession>A0A1A7RA86</accession>
<dbReference type="InterPro" id="IPR036249">
    <property type="entry name" value="Thioredoxin-like_sf"/>
</dbReference>
<evidence type="ECO:0000313" key="2">
    <source>
        <dbReference type="EMBL" id="OBX28836.1"/>
    </source>
</evidence>
<dbReference type="SUPFAM" id="SSF52833">
    <property type="entry name" value="Thioredoxin-like"/>
    <property type="match status" value="1"/>
</dbReference>
<dbReference type="RefSeq" id="WP_067764067.1">
    <property type="nucleotide sequence ID" value="NZ_LZDS01000023.1"/>
</dbReference>
<dbReference type="OrthoDB" id="9799122at2"/>
<feature type="domain" description="DSBA-like thioredoxin" evidence="1">
    <location>
        <begin position="3"/>
        <end position="191"/>
    </location>
</feature>
<keyword evidence="3" id="KW-1185">Reference proteome</keyword>
<dbReference type="InterPro" id="IPR001853">
    <property type="entry name" value="DSBA-like_thioredoxin_dom"/>
</dbReference>